<keyword evidence="6" id="KW-1185">Reference proteome</keyword>
<reference evidence="5 6" key="1">
    <citation type="journal article" date="2012" name="Science">
        <title>Ecological populations of bacteria act as socially cohesive units of antibiotic production and resistance.</title>
        <authorList>
            <person name="Cordero O.X."/>
            <person name="Wildschutte H."/>
            <person name="Kirkup B."/>
            <person name="Proehl S."/>
            <person name="Ngo L."/>
            <person name="Hussain F."/>
            <person name="Le Roux F."/>
            <person name="Mincer T."/>
            <person name="Polz M.F."/>
        </authorList>
    </citation>
    <scope>NUCLEOTIDE SEQUENCE [LARGE SCALE GENOMIC DNA]</scope>
    <source>
        <strain evidence="5 6">FF-238</strain>
    </source>
</reference>
<dbReference type="InterPro" id="IPR029058">
    <property type="entry name" value="AB_hydrolase_fold"/>
</dbReference>
<dbReference type="PANTHER" id="PTHR42916">
    <property type="entry name" value="2-SUCCINYL-5-ENOLPYRUVYL-6-HYDROXY-3-CYCLOHEXENE-1-CARBOXYLATE SYNTHASE"/>
    <property type="match status" value="1"/>
</dbReference>
<dbReference type="NCBIfam" id="NF008340">
    <property type="entry name" value="PRK11126.1"/>
    <property type="match status" value="1"/>
</dbReference>
<dbReference type="EMBL" id="AJYW02000094">
    <property type="protein sequence ID" value="OEE77075.1"/>
    <property type="molecule type" value="Genomic_DNA"/>
</dbReference>
<dbReference type="RefSeq" id="WP_017051284.1">
    <property type="nucleotide sequence ID" value="NZ_AJYW02000094.1"/>
</dbReference>
<dbReference type="PANTHER" id="PTHR42916:SF1">
    <property type="entry name" value="PROTEIN PHYLLO, CHLOROPLASTIC"/>
    <property type="match status" value="1"/>
</dbReference>
<comment type="function">
    <text evidence="3">Catalyzes a proton abstraction reaction that results in 2,5-elimination of pyruvate from 2-succinyl-5-enolpyruvyl-6-hydroxy-3-cyclohexene-1-carboxylate (SEPHCHC) and the formation of 2-succinyl-6-hydroxy-2,4-cyclohexadiene-1-carboxylate (SHCHC).</text>
</comment>
<keyword evidence="1 3" id="KW-0474">Menaquinone biosynthesis</keyword>
<comment type="similarity">
    <text evidence="3">Belongs to the AB hydrolase superfamily. MenH family.</text>
</comment>
<dbReference type="Pfam" id="PF12697">
    <property type="entry name" value="Abhydrolase_6"/>
    <property type="match status" value="1"/>
</dbReference>
<sequence>MLHSQLMLPSGSDEKPLLLFLHGLLGTGKDWQACLNELHDYPQLIVDLPGHGQSQHLSCDGFEYCCQLIKQTILSALDRSLMSPQYPIILVGYSLGGRIAMYAAAKELLSCFNIQLVIIEAGNFGLSDEEARIARWESDQYWAERFTTQPIEQVLSDWYHQGVFSSLNHEQRQTLIAKRSDNLGDSVAKMLLSTSLAKQPYLLSDLQQSSLPVHYLCGDKDAKFCQLAKESQLSFSQIDNAGHNVHQEQPKQVATVIRLLSESIKSINDVKH</sequence>
<dbReference type="SUPFAM" id="SSF53474">
    <property type="entry name" value="alpha/beta-Hydrolases"/>
    <property type="match status" value="1"/>
</dbReference>
<protein>
    <recommendedName>
        <fullName evidence="3">Putative 2-succinyl-6-hydroxy-2,4-cyclohexadiene-1-carboxylate synthase</fullName>
        <shortName evidence="3">SHCHC synthase</shortName>
        <ecNumber evidence="3">4.2.99.20</ecNumber>
    </recommendedName>
</protein>
<comment type="caution">
    <text evidence="5">The sequence shown here is derived from an EMBL/GenBank/DDBJ whole genome shotgun (WGS) entry which is preliminary data.</text>
</comment>
<dbReference type="GO" id="GO:0070205">
    <property type="term" value="F:2-succinyl-6-hydroxy-2,4-cyclohexadiene-1-carboxylate synthase activity"/>
    <property type="evidence" value="ECO:0007669"/>
    <property type="project" value="UniProtKB-UniRule"/>
</dbReference>
<gene>
    <name evidence="3" type="primary">menH</name>
    <name evidence="5" type="ORF">A130_04445</name>
</gene>
<proteinExistence type="inferred from homology"/>
<accession>A0A1E5D149</accession>
<comment type="pathway">
    <text evidence="3">Quinol/quinone metabolism; 1,4-dihydroxy-2-naphthoate biosynthesis; 1,4-dihydroxy-2-naphthoate from chorismate: step 3/7.</text>
</comment>
<evidence type="ECO:0000259" key="4">
    <source>
        <dbReference type="Pfam" id="PF12697"/>
    </source>
</evidence>
<evidence type="ECO:0000313" key="6">
    <source>
        <dbReference type="Proteomes" id="UP000094165"/>
    </source>
</evidence>
<dbReference type="InterPro" id="IPR000073">
    <property type="entry name" value="AB_hydrolase_1"/>
</dbReference>
<dbReference type="InterPro" id="IPR022485">
    <property type="entry name" value="SHCHC_synthase_MenH"/>
</dbReference>
<dbReference type="UniPathway" id="UPA01057">
    <property type="reaction ID" value="UER00900"/>
</dbReference>
<dbReference type="UniPathway" id="UPA00079"/>
<dbReference type="GO" id="GO:0009234">
    <property type="term" value="P:menaquinone biosynthetic process"/>
    <property type="evidence" value="ECO:0007669"/>
    <property type="project" value="UniProtKB-UniRule"/>
</dbReference>
<comment type="subunit">
    <text evidence="3">Monomer.</text>
</comment>
<dbReference type="NCBIfam" id="TIGR03695">
    <property type="entry name" value="menH_SHCHC"/>
    <property type="match status" value="1"/>
</dbReference>
<dbReference type="Gene3D" id="3.40.50.1820">
    <property type="entry name" value="alpha/beta hydrolase"/>
    <property type="match status" value="1"/>
</dbReference>
<dbReference type="HAMAP" id="MF_01660">
    <property type="entry name" value="MenH"/>
    <property type="match status" value="1"/>
</dbReference>
<evidence type="ECO:0000256" key="2">
    <source>
        <dbReference type="ARBA" id="ARBA00023239"/>
    </source>
</evidence>
<evidence type="ECO:0000256" key="1">
    <source>
        <dbReference type="ARBA" id="ARBA00022428"/>
    </source>
</evidence>
<evidence type="ECO:0000313" key="5">
    <source>
        <dbReference type="EMBL" id="OEE77075.1"/>
    </source>
</evidence>
<feature type="domain" description="AB hydrolase-1" evidence="4">
    <location>
        <begin position="18"/>
        <end position="255"/>
    </location>
</feature>
<dbReference type="EC" id="4.2.99.20" evidence="3"/>
<dbReference type="Proteomes" id="UP000094165">
    <property type="component" value="Unassembled WGS sequence"/>
</dbReference>
<comment type="pathway">
    <text evidence="3">Quinol/quinone metabolism; menaquinone biosynthesis.</text>
</comment>
<evidence type="ECO:0000256" key="3">
    <source>
        <dbReference type="HAMAP-Rule" id="MF_01660"/>
    </source>
</evidence>
<keyword evidence="2 3" id="KW-0456">Lyase</keyword>
<dbReference type="AlphaFoldDB" id="A0A1E5D149"/>
<name>A0A1E5D149_9VIBR</name>
<organism evidence="5 6">
    <name type="scientific">Vibrio genomosp. F6 str. FF-238</name>
    <dbReference type="NCBI Taxonomy" id="1191298"/>
    <lineage>
        <taxon>Bacteria</taxon>
        <taxon>Pseudomonadati</taxon>
        <taxon>Pseudomonadota</taxon>
        <taxon>Gammaproteobacteria</taxon>
        <taxon>Vibrionales</taxon>
        <taxon>Vibrionaceae</taxon>
        <taxon>Vibrio</taxon>
    </lineage>
</organism>
<comment type="catalytic activity">
    <reaction evidence="3">
        <text>5-enolpyruvoyl-6-hydroxy-2-succinyl-cyclohex-3-ene-1-carboxylate = (1R,6R)-6-hydroxy-2-succinyl-cyclohexa-2,4-diene-1-carboxylate + pyruvate</text>
        <dbReference type="Rhea" id="RHEA:25597"/>
        <dbReference type="ChEBI" id="CHEBI:15361"/>
        <dbReference type="ChEBI" id="CHEBI:58689"/>
        <dbReference type="ChEBI" id="CHEBI:58818"/>
        <dbReference type="EC" id="4.2.99.20"/>
    </reaction>
</comment>